<sequence length="138" mass="15212">MEAASEAASSPPVKSMAIVRAAGLTAFEPSAWGDFFINYAPPFSQESEERMRERACQLKAELRCRMSDAGEAMSVADTVTMVDTLERLGVDCHFQEEIAAALRRLLVVVDGDTLEESESSGSLRIVALRFRLLRQHGF</sequence>
<dbReference type="InterPro" id="IPR050148">
    <property type="entry name" value="Terpene_synthase-like"/>
</dbReference>
<proteinExistence type="predicted"/>
<evidence type="ECO:0000259" key="1">
    <source>
        <dbReference type="Pfam" id="PF01397"/>
    </source>
</evidence>
<dbReference type="PANTHER" id="PTHR31225">
    <property type="entry name" value="OS04G0344100 PROTEIN-RELATED"/>
    <property type="match status" value="1"/>
</dbReference>
<dbReference type="SUPFAM" id="SSF48239">
    <property type="entry name" value="Terpenoid cyclases/Protein prenyltransferases"/>
    <property type="match status" value="1"/>
</dbReference>
<dbReference type="PANTHER" id="PTHR31225:SF63">
    <property type="entry name" value="BETA-SELINENE SYNTHASE"/>
    <property type="match status" value="1"/>
</dbReference>
<accession>A0A835KGI5</accession>
<comment type="caution">
    <text evidence="2">The sequence shown here is derived from an EMBL/GenBank/DDBJ whole genome shotgun (WGS) entry which is preliminary data.</text>
</comment>
<dbReference type="Proteomes" id="UP000636709">
    <property type="component" value="Unassembled WGS sequence"/>
</dbReference>
<dbReference type="GO" id="GO:0016114">
    <property type="term" value="P:terpenoid biosynthetic process"/>
    <property type="evidence" value="ECO:0007669"/>
    <property type="project" value="InterPro"/>
</dbReference>
<dbReference type="EMBL" id="JACEFO010001626">
    <property type="protein sequence ID" value="KAF8728759.1"/>
    <property type="molecule type" value="Genomic_DNA"/>
</dbReference>
<evidence type="ECO:0000313" key="2">
    <source>
        <dbReference type="EMBL" id="KAF8728759.1"/>
    </source>
</evidence>
<evidence type="ECO:0000313" key="3">
    <source>
        <dbReference type="Proteomes" id="UP000636709"/>
    </source>
</evidence>
<feature type="domain" description="Terpene synthase N-terminal" evidence="1">
    <location>
        <begin position="32"/>
        <end position="138"/>
    </location>
</feature>
<dbReference type="GO" id="GO:0010333">
    <property type="term" value="F:terpene synthase activity"/>
    <property type="evidence" value="ECO:0007669"/>
    <property type="project" value="InterPro"/>
</dbReference>
<reference evidence="2" key="1">
    <citation type="submission" date="2020-07" db="EMBL/GenBank/DDBJ databases">
        <title>Genome sequence and genetic diversity analysis of an under-domesticated orphan crop, white fonio (Digitaria exilis).</title>
        <authorList>
            <person name="Bennetzen J.L."/>
            <person name="Chen S."/>
            <person name="Ma X."/>
            <person name="Wang X."/>
            <person name="Yssel A.E.J."/>
            <person name="Chaluvadi S.R."/>
            <person name="Johnson M."/>
            <person name="Gangashetty P."/>
            <person name="Hamidou F."/>
            <person name="Sanogo M.D."/>
            <person name="Zwaenepoel A."/>
            <person name="Wallace J."/>
            <person name="Van De Peer Y."/>
            <person name="Van Deynze A."/>
        </authorList>
    </citation>
    <scope>NUCLEOTIDE SEQUENCE</scope>
    <source>
        <tissue evidence="2">Leaves</tissue>
    </source>
</reference>
<dbReference type="InterPro" id="IPR036965">
    <property type="entry name" value="Terpene_synth_N_sf"/>
</dbReference>
<gene>
    <name evidence="2" type="ORF">HU200_018037</name>
</gene>
<dbReference type="Gene3D" id="1.50.10.130">
    <property type="entry name" value="Terpene synthase, N-terminal domain"/>
    <property type="match status" value="1"/>
</dbReference>
<dbReference type="AlphaFoldDB" id="A0A835KGI5"/>
<dbReference type="InterPro" id="IPR008930">
    <property type="entry name" value="Terpenoid_cyclase/PrenylTrfase"/>
</dbReference>
<name>A0A835KGI5_9POAL</name>
<keyword evidence="3" id="KW-1185">Reference proteome</keyword>
<dbReference type="Pfam" id="PF01397">
    <property type="entry name" value="Terpene_synth"/>
    <property type="match status" value="1"/>
</dbReference>
<protein>
    <recommendedName>
        <fullName evidence="1">Terpene synthase N-terminal domain-containing protein</fullName>
    </recommendedName>
</protein>
<dbReference type="InterPro" id="IPR001906">
    <property type="entry name" value="Terpene_synth_N"/>
</dbReference>
<organism evidence="2 3">
    <name type="scientific">Digitaria exilis</name>
    <dbReference type="NCBI Taxonomy" id="1010633"/>
    <lineage>
        <taxon>Eukaryota</taxon>
        <taxon>Viridiplantae</taxon>
        <taxon>Streptophyta</taxon>
        <taxon>Embryophyta</taxon>
        <taxon>Tracheophyta</taxon>
        <taxon>Spermatophyta</taxon>
        <taxon>Magnoliopsida</taxon>
        <taxon>Liliopsida</taxon>
        <taxon>Poales</taxon>
        <taxon>Poaceae</taxon>
        <taxon>PACMAD clade</taxon>
        <taxon>Panicoideae</taxon>
        <taxon>Panicodae</taxon>
        <taxon>Paniceae</taxon>
        <taxon>Anthephorinae</taxon>
        <taxon>Digitaria</taxon>
    </lineage>
</organism>
<dbReference type="OrthoDB" id="1877784at2759"/>